<comment type="caution">
    <text evidence="2">The sequence shown here is derived from an EMBL/GenBank/DDBJ whole genome shotgun (WGS) entry which is preliminary data.</text>
</comment>
<dbReference type="AlphaFoldDB" id="A0AAW1HFK3"/>
<name>A0AAW1HFK3_POPJA</name>
<feature type="region of interest" description="Disordered" evidence="1">
    <location>
        <begin position="64"/>
        <end position="91"/>
    </location>
</feature>
<evidence type="ECO:0000313" key="2">
    <source>
        <dbReference type="EMBL" id="KAK9674988.1"/>
    </source>
</evidence>
<gene>
    <name evidence="2" type="ORF">QE152_g40730</name>
</gene>
<proteinExistence type="predicted"/>
<sequence length="488" mass="55506">MPAGILREAIFDLWRTTSKNKRIEAIEEYIRQQLMLSQLDKHISARIKTNILFPDSIIQAIPGTLDDTSSNKKGRPRKHFEDSSSRSQRRKMKVLVTSTCLTELQVASELTLRKAGKRDSADIVKELFTASPKRGTNIKKMRKSALDEQKQLSANQALALMVDAKLSTHQYNVIRHQIEGITTKLYPAYYKVKAAKQLCYPEEINITEISADIKLQCLIDHTVTRLCEVQRDVLELSDTVGPLHIVIKWGCDGAEQKRYRQQFSEERITSEVKRIEEQIAALSPTQIKINNMDITIKPLMILCMVDGKVCNALSSCTSTQTCYLCGAKPSEMNNPEVISQKPVNANFLTFGLSPLHSWIRFFECLLHISYKLELKLWQVRGVENKTKVDKRKKFIQAKFKAELGLMVDMPKQQTGNTNDGNTAWELYTRKTSRADTNTDLIHRLLISSDPVITNLRAPPKSKHANISLEVLELLQQPVIEAELLRDSD</sequence>
<reference evidence="2 3" key="1">
    <citation type="journal article" date="2024" name="BMC Genomics">
        <title>De novo assembly and annotation of Popillia japonica's genome with initial clues to its potential as an invasive pest.</title>
        <authorList>
            <person name="Cucini C."/>
            <person name="Boschi S."/>
            <person name="Funari R."/>
            <person name="Cardaioli E."/>
            <person name="Iannotti N."/>
            <person name="Marturano G."/>
            <person name="Paoli F."/>
            <person name="Bruttini M."/>
            <person name="Carapelli A."/>
            <person name="Frati F."/>
            <person name="Nardi F."/>
        </authorList>
    </citation>
    <scope>NUCLEOTIDE SEQUENCE [LARGE SCALE GENOMIC DNA]</scope>
    <source>
        <strain evidence="2">DMR45628</strain>
    </source>
</reference>
<organism evidence="2 3">
    <name type="scientific">Popillia japonica</name>
    <name type="common">Japanese beetle</name>
    <dbReference type="NCBI Taxonomy" id="7064"/>
    <lineage>
        <taxon>Eukaryota</taxon>
        <taxon>Metazoa</taxon>
        <taxon>Ecdysozoa</taxon>
        <taxon>Arthropoda</taxon>
        <taxon>Hexapoda</taxon>
        <taxon>Insecta</taxon>
        <taxon>Pterygota</taxon>
        <taxon>Neoptera</taxon>
        <taxon>Endopterygota</taxon>
        <taxon>Coleoptera</taxon>
        <taxon>Polyphaga</taxon>
        <taxon>Scarabaeiformia</taxon>
        <taxon>Scarabaeidae</taxon>
        <taxon>Rutelinae</taxon>
        <taxon>Popillia</taxon>
    </lineage>
</organism>
<protein>
    <submittedName>
        <fullName evidence="2">Uncharacterized protein</fullName>
    </submittedName>
</protein>
<dbReference type="Proteomes" id="UP001458880">
    <property type="component" value="Unassembled WGS sequence"/>
</dbReference>
<dbReference type="EMBL" id="JASPKY010001347">
    <property type="protein sequence ID" value="KAK9674988.1"/>
    <property type="molecule type" value="Genomic_DNA"/>
</dbReference>
<evidence type="ECO:0000256" key="1">
    <source>
        <dbReference type="SAM" id="MobiDB-lite"/>
    </source>
</evidence>
<accession>A0AAW1HFK3</accession>
<keyword evidence="3" id="KW-1185">Reference proteome</keyword>
<evidence type="ECO:0000313" key="3">
    <source>
        <dbReference type="Proteomes" id="UP001458880"/>
    </source>
</evidence>